<dbReference type="InterPro" id="IPR027417">
    <property type="entry name" value="P-loop_NTPase"/>
</dbReference>
<comment type="caution">
    <text evidence="2">The sequence shown here is derived from an EMBL/GenBank/DDBJ whole genome shotgun (WGS) entry which is preliminary data.</text>
</comment>
<evidence type="ECO:0000313" key="2">
    <source>
        <dbReference type="EMBL" id="NVY96900.1"/>
    </source>
</evidence>
<dbReference type="InterPro" id="IPR030378">
    <property type="entry name" value="G_CP_dom"/>
</dbReference>
<protein>
    <submittedName>
        <fullName evidence="2">Ribosome biogenesis GTPase YqeH</fullName>
    </submittedName>
</protein>
<dbReference type="Pfam" id="PF01926">
    <property type="entry name" value="MMR_HSR1"/>
    <property type="match status" value="1"/>
</dbReference>
<feature type="domain" description="CP-type G" evidence="1">
    <location>
        <begin position="65"/>
        <end position="232"/>
    </location>
</feature>
<dbReference type="CDD" id="cd01855">
    <property type="entry name" value="YqeH"/>
    <property type="match status" value="1"/>
</dbReference>
<dbReference type="InterPro" id="IPR019988">
    <property type="entry name" value="GTP-bd_ribosome_bgen_YqeH"/>
</dbReference>
<dbReference type="PRINTS" id="PR00326">
    <property type="entry name" value="GTP1OBG"/>
</dbReference>
<organism evidence="2 3">
    <name type="scientific">Bombilactobacillus apium</name>
    <dbReference type="NCBI Taxonomy" id="2675299"/>
    <lineage>
        <taxon>Bacteria</taxon>
        <taxon>Bacillati</taxon>
        <taxon>Bacillota</taxon>
        <taxon>Bacilli</taxon>
        <taxon>Lactobacillales</taxon>
        <taxon>Lactobacillaceae</taxon>
        <taxon>Bombilactobacillus</taxon>
    </lineage>
</organism>
<dbReference type="Pfam" id="PF21516">
    <property type="entry name" value="YqeH-like_C"/>
    <property type="match status" value="1"/>
</dbReference>
<dbReference type="PROSITE" id="PS51721">
    <property type="entry name" value="G_CP"/>
    <property type="match status" value="1"/>
</dbReference>
<dbReference type="NCBIfam" id="TIGR03597">
    <property type="entry name" value="GTPase_YqeH"/>
    <property type="match status" value="1"/>
</dbReference>
<dbReference type="InterPro" id="IPR006073">
    <property type="entry name" value="GTP-bd"/>
</dbReference>
<dbReference type="SUPFAM" id="SSF52540">
    <property type="entry name" value="P-loop containing nucleoside triphosphate hydrolases"/>
    <property type="match status" value="1"/>
</dbReference>
<gene>
    <name evidence="2" type="primary">yqeH</name>
    <name evidence="2" type="ORF">HU830_07020</name>
</gene>
<dbReference type="Gene3D" id="3.40.50.300">
    <property type="entry name" value="P-loop containing nucleotide triphosphate hydrolases"/>
    <property type="match status" value="1"/>
</dbReference>
<sequence length="373" mass="42102">MTSENELSCIGCGAILQTETANKPGFLPAGTLKKYQEQAEVEQLYCQRCFRLRHYNEIAPVEIADQEFKNLLRSLRKQRALIVYVVDVFNFSGSLIPNLDSYIGSNRLLLVGNKTDLLPHSFKVNRVKNWLQQQAKRVGLKPLATKLVSAKKLVQVDQLLETIEQLRQHQDVYIIGTTNVGKSTLLNAILQARTTWQELITTSSFPGTTLDQIKIPLADGHNLIDTPGIVKRDQMAHFLLPKQLKYIAPQTEIHPRIFQLQAEQTLFIAGLARLDFIEGSAGSFLVYVENHLYIHRTKLENADDFYQRQLGELLNPPQDQQEFPPFDPQLIKTTEPSDILLAGLGWISVPQGVQVRVYLPVGLTAEVRPALVN</sequence>
<dbReference type="PANTHER" id="PTHR46406">
    <property type="entry name" value="NITRIC OXIDE-ASSOCIATED PROTEIN 1"/>
    <property type="match status" value="1"/>
</dbReference>
<dbReference type="InterPro" id="IPR052807">
    <property type="entry name" value="Mito_transl_resp_regulator"/>
</dbReference>
<dbReference type="RefSeq" id="WP_176943061.1">
    <property type="nucleotide sequence ID" value="NZ_JABZEC010000006.1"/>
</dbReference>
<name>A0A850R3F9_9LACO</name>
<evidence type="ECO:0000259" key="1">
    <source>
        <dbReference type="PROSITE" id="PS51721"/>
    </source>
</evidence>
<dbReference type="Proteomes" id="UP000563523">
    <property type="component" value="Unassembled WGS sequence"/>
</dbReference>
<dbReference type="InterPro" id="IPR048422">
    <property type="entry name" value="NOA1/YqeH-like_C"/>
</dbReference>
<evidence type="ECO:0000313" key="3">
    <source>
        <dbReference type="Proteomes" id="UP000563523"/>
    </source>
</evidence>
<dbReference type="EMBL" id="JABZEC010000006">
    <property type="protein sequence ID" value="NVY96900.1"/>
    <property type="molecule type" value="Genomic_DNA"/>
</dbReference>
<reference evidence="2 3" key="1">
    <citation type="submission" date="2020-06" db="EMBL/GenBank/DDBJ databases">
        <authorList>
            <person name="Kang J."/>
        </authorList>
    </citation>
    <scope>NUCLEOTIDE SEQUENCE [LARGE SCALE GENOMIC DNA]</scope>
    <source>
        <strain evidence="2 3">DCY120</strain>
    </source>
</reference>
<dbReference type="AlphaFoldDB" id="A0A850R3F9"/>
<proteinExistence type="predicted"/>
<dbReference type="GO" id="GO:0005525">
    <property type="term" value="F:GTP binding"/>
    <property type="evidence" value="ECO:0007669"/>
    <property type="project" value="InterPro"/>
</dbReference>
<accession>A0A850R3F9</accession>
<keyword evidence="3" id="KW-1185">Reference proteome</keyword>
<dbReference type="PANTHER" id="PTHR46406:SF1">
    <property type="entry name" value="NITRIC OXIDE-ASSOCIATED PROTEIN 1"/>
    <property type="match status" value="1"/>
</dbReference>